<evidence type="ECO:0000259" key="2">
    <source>
        <dbReference type="PROSITE" id="PS50837"/>
    </source>
</evidence>
<protein>
    <recommendedName>
        <fullName evidence="2">NACHT domain-containing protein</fullName>
    </recommendedName>
</protein>
<feature type="compositionally biased region" description="Low complexity" evidence="1">
    <location>
        <begin position="314"/>
        <end position="325"/>
    </location>
</feature>
<evidence type="ECO:0000313" key="3">
    <source>
        <dbReference type="EMBL" id="CAD7086645.1"/>
    </source>
</evidence>
<name>A0A7R8UTX7_HERIL</name>
<dbReference type="Pfam" id="PF05729">
    <property type="entry name" value="NACHT"/>
    <property type="match status" value="1"/>
</dbReference>
<feature type="compositionally biased region" description="Polar residues" evidence="1">
    <location>
        <begin position="1"/>
        <end position="12"/>
    </location>
</feature>
<dbReference type="EMBL" id="LR899012">
    <property type="protein sequence ID" value="CAD7086645.1"/>
    <property type="molecule type" value="Genomic_DNA"/>
</dbReference>
<accession>A0A7R8UTX7</accession>
<dbReference type="Proteomes" id="UP000594454">
    <property type="component" value="Chromosome 4"/>
</dbReference>
<evidence type="ECO:0000256" key="1">
    <source>
        <dbReference type="SAM" id="MobiDB-lite"/>
    </source>
</evidence>
<evidence type="ECO:0000313" key="4">
    <source>
        <dbReference type="Proteomes" id="UP000594454"/>
    </source>
</evidence>
<gene>
    <name evidence="3" type="ORF">HERILL_LOCUS9403</name>
</gene>
<dbReference type="PROSITE" id="PS50837">
    <property type="entry name" value="NACHT"/>
    <property type="match status" value="1"/>
</dbReference>
<organism evidence="3 4">
    <name type="scientific">Hermetia illucens</name>
    <name type="common">Black soldier fly</name>
    <dbReference type="NCBI Taxonomy" id="343691"/>
    <lineage>
        <taxon>Eukaryota</taxon>
        <taxon>Metazoa</taxon>
        <taxon>Ecdysozoa</taxon>
        <taxon>Arthropoda</taxon>
        <taxon>Hexapoda</taxon>
        <taxon>Insecta</taxon>
        <taxon>Pterygota</taxon>
        <taxon>Neoptera</taxon>
        <taxon>Endopterygota</taxon>
        <taxon>Diptera</taxon>
        <taxon>Brachycera</taxon>
        <taxon>Stratiomyomorpha</taxon>
        <taxon>Stratiomyidae</taxon>
        <taxon>Hermetiinae</taxon>
        <taxon>Hermetia</taxon>
    </lineage>
</organism>
<sequence>MSQSTPSKQAKYSDSDNEFLPGDFDNKRTPSSGLKLTQHGDEYQLLLLCLCLWRVLKNKISDFLLATELPEAEKFDDVVVKYKHENRLVLRFLQAKHKEAPRPTDSIHKITLTDLLTPDEGKEFSLLKYFRSFVKILEKRSQNPVPAFLVGGDIQDFILSTNVDLTEEVEEYFEVDDEDPLEKDKVFGVPTEQPKKFKIKESDNELTRQLGVLLYTYSDFDELVEKLADCLLLQQRFDGTSWIFKEYYYPLVKHVLEFTKGQSKGNKNCAKLSDNFKGANSQRTDEVEDFREALMKEIAFRRSDYKILVNISTSTGSSSSPQSNTNRKRKTSTDDSQLTKELKEFVDQLKVAMYPATSNPPNGTGLTPALFKDMTLFKEVVDDKKGKFCDDFVNNPKKLSPKAKLLRKMLIDEVIDGDLADDEFDKVSGATFPTTEGYATRFQPKSNVEIGDVEGFAKDIADLIDKCTGNTIEITDVVGTEQFRKNIIEVAGHVIVKVSSWFEFSGSFIRDRRGRSLAKGLMKFQEALRKRLGKAKFDSVDEYSLNIKLKGFTSCEEAMLRRTLPSPVTKESIEDFYENFRLIVNYPNRYGLRQLLEAEVKAKYQNLNSKAFVDSFVQEVYQWMTQRLGSFYTPKKVETLLARLDKDLSCYELDGINQSFHLALPTKYKFECEDLMTSIKDFLQQTHSRILLLRVENLTLCRVRFMQAFWSLQEENQDASGKLPFYLRRFGYLFMTIEHFLDESFSEKLSKRNQDKDQWNLRVVECWTENLPEAERFGSMLDLLFESSISSSVERRVIFIVKEDMSGKLESALDSYLTQGRNANFKFSSFELKTTFSQLQAPSQDELLENGQVKLNGDNCKLGDIVNQDTADLIDETTLTKLISERDDDIGLVCVGGVTQLFQRTYNLDCYLKRYIQQKGLVDTDFGVEISQEAFLEFVKDEKIVILHGIPGAGKSMLLASFFIQMRDSSQPLWKIHINLNLYTDFFSKKQAEAASRVDRIMSSSECSDFLLELLQSNEDTKLKTQFEINLLRSAFQSEITGKVRLVLFLDGFDEISPNYKDIVLGFLLSSNTCSGALQMFITTRPNFRSYLEENLQTFGFEMRDLTRDEQNQLLMSLIKKLNIQIRDEEVLALMEQFCKALPGSRAPMDMFDEMIFSRGDGMFSAVPLHIAMFAEVCANSDRERIRKCIKTRDLSTFYEMYVERKYQLYREEKMRLNPTNVSSMEESQYAFEGFLKKHMNLALWLIYSKETIMEIVSSFKEYEQEVLSLMEDIKAGKFKYGIVFGVSDRVPQFAHRTFAEYLVARFIISQITSGKVWKSSFLDFFIEELAISTASHMSTFCDGMMKEIDWSCCHFENVDPSYVIDGLLNSYAQEIWGLFTFFAEIFKSCCPHDVWVEQLEEELSFRALSDAEFEAILASDSVDEPCTWGDVFETLMKKCYRDKECFLLYRLLLKWRPESVHRSADALAPLGAPDKIRWKEKRLSDPDCGGVFYIVTSNVRRKRRAFKFLPNWLIEKEDYQFDPVDDSGQSDAAQIPQNG</sequence>
<dbReference type="SUPFAM" id="SSF52540">
    <property type="entry name" value="P-loop containing nucleoside triphosphate hydrolases"/>
    <property type="match status" value="1"/>
</dbReference>
<keyword evidence="4" id="KW-1185">Reference proteome</keyword>
<proteinExistence type="predicted"/>
<reference evidence="3 4" key="1">
    <citation type="submission" date="2020-11" db="EMBL/GenBank/DDBJ databases">
        <authorList>
            <person name="Wallbank WR R."/>
            <person name="Pardo Diaz C."/>
            <person name="Kozak K."/>
            <person name="Martin S."/>
            <person name="Jiggins C."/>
            <person name="Moest M."/>
            <person name="Warren A I."/>
            <person name="Generalovic N T."/>
            <person name="Byers J.R.P. K."/>
            <person name="Montejo-Kovacevich G."/>
            <person name="Yen C E."/>
        </authorList>
    </citation>
    <scope>NUCLEOTIDE SEQUENCE [LARGE SCALE GENOMIC DNA]</scope>
</reference>
<dbReference type="InterPro" id="IPR027417">
    <property type="entry name" value="P-loop_NTPase"/>
</dbReference>
<feature type="domain" description="NACHT" evidence="2">
    <location>
        <begin position="943"/>
        <end position="1087"/>
    </location>
</feature>
<feature type="region of interest" description="Disordered" evidence="1">
    <location>
        <begin position="314"/>
        <end position="337"/>
    </location>
</feature>
<feature type="region of interest" description="Disordered" evidence="1">
    <location>
        <begin position="1"/>
        <end position="24"/>
    </location>
</feature>
<dbReference type="InParanoid" id="A0A7R8UTX7"/>
<dbReference type="InterPro" id="IPR007111">
    <property type="entry name" value="NACHT_NTPase"/>
</dbReference>
<dbReference type="OrthoDB" id="8057212at2759"/>
<dbReference type="Gene3D" id="3.40.50.300">
    <property type="entry name" value="P-loop containing nucleotide triphosphate hydrolases"/>
    <property type="match status" value="1"/>
</dbReference>